<keyword evidence="4" id="KW-1185">Reference proteome</keyword>
<evidence type="ECO:0000256" key="2">
    <source>
        <dbReference type="ARBA" id="ARBA00023274"/>
    </source>
</evidence>
<dbReference type="Proteomes" id="UP000289738">
    <property type="component" value="Chromosome B02"/>
</dbReference>
<dbReference type="Gene3D" id="3.30.70.330">
    <property type="match status" value="1"/>
</dbReference>
<dbReference type="GO" id="GO:0006412">
    <property type="term" value="P:translation"/>
    <property type="evidence" value="ECO:0007669"/>
    <property type="project" value="InterPro"/>
</dbReference>
<dbReference type="GO" id="GO:0003735">
    <property type="term" value="F:structural constituent of ribosome"/>
    <property type="evidence" value="ECO:0007669"/>
    <property type="project" value="InterPro"/>
</dbReference>
<dbReference type="InterPro" id="IPR012677">
    <property type="entry name" value="Nucleotide-bd_a/b_plait_sf"/>
</dbReference>
<sequence>MESNMNGIKNAVYTNKGIRLLVKNQYTSNVESGSSRTEIKHWVELFFGVKKNVTYYGTYNALQTYDHYASTGLFYSTS</sequence>
<dbReference type="EMBL" id="SDMP01000012">
    <property type="protein sequence ID" value="RYR25705.1"/>
    <property type="molecule type" value="Genomic_DNA"/>
</dbReference>
<evidence type="ECO:0000313" key="3">
    <source>
        <dbReference type="EMBL" id="RYR25705.1"/>
    </source>
</evidence>
<dbReference type="AlphaFoldDB" id="A0A445AH16"/>
<reference evidence="3 4" key="1">
    <citation type="submission" date="2019-01" db="EMBL/GenBank/DDBJ databases">
        <title>Sequencing of cultivated peanut Arachis hypogaea provides insights into genome evolution and oil improvement.</title>
        <authorList>
            <person name="Chen X."/>
        </authorList>
    </citation>
    <scope>NUCLEOTIDE SEQUENCE [LARGE SCALE GENOMIC DNA]</scope>
    <source>
        <strain evidence="4">cv. Fuhuasheng</strain>
        <tissue evidence="3">Leaves</tissue>
    </source>
</reference>
<dbReference type="GO" id="GO:0003729">
    <property type="term" value="F:mRNA binding"/>
    <property type="evidence" value="ECO:0007669"/>
    <property type="project" value="UniProtKB-ARBA"/>
</dbReference>
<evidence type="ECO:0000256" key="1">
    <source>
        <dbReference type="ARBA" id="ARBA00022980"/>
    </source>
</evidence>
<evidence type="ECO:0008006" key="5">
    <source>
        <dbReference type="Google" id="ProtNLM"/>
    </source>
</evidence>
<gene>
    <name evidence="3" type="ORF">Ahy_B02g059670</name>
</gene>
<proteinExistence type="predicted"/>
<keyword evidence="1" id="KW-0689">Ribosomal protein</keyword>
<accession>A0A445AH16</accession>
<evidence type="ECO:0000313" key="4">
    <source>
        <dbReference type="Proteomes" id="UP000289738"/>
    </source>
</evidence>
<organism evidence="3 4">
    <name type="scientific">Arachis hypogaea</name>
    <name type="common">Peanut</name>
    <dbReference type="NCBI Taxonomy" id="3818"/>
    <lineage>
        <taxon>Eukaryota</taxon>
        <taxon>Viridiplantae</taxon>
        <taxon>Streptophyta</taxon>
        <taxon>Embryophyta</taxon>
        <taxon>Tracheophyta</taxon>
        <taxon>Spermatophyta</taxon>
        <taxon>Magnoliopsida</taxon>
        <taxon>eudicotyledons</taxon>
        <taxon>Gunneridae</taxon>
        <taxon>Pentapetalae</taxon>
        <taxon>rosids</taxon>
        <taxon>fabids</taxon>
        <taxon>Fabales</taxon>
        <taxon>Fabaceae</taxon>
        <taxon>Papilionoideae</taxon>
        <taxon>50 kb inversion clade</taxon>
        <taxon>dalbergioids sensu lato</taxon>
        <taxon>Dalbergieae</taxon>
        <taxon>Pterocarpus clade</taxon>
        <taxon>Arachis</taxon>
    </lineage>
</organism>
<dbReference type="GO" id="GO:0005840">
    <property type="term" value="C:ribosome"/>
    <property type="evidence" value="ECO:0007669"/>
    <property type="project" value="UniProtKB-KW"/>
</dbReference>
<dbReference type="STRING" id="3818.A0A445AH16"/>
<dbReference type="SUPFAM" id="SSF54189">
    <property type="entry name" value="Ribosomal proteins S24e, L23 and L15e"/>
    <property type="match status" value="1"/>
</dbReference>
<comment type="caution">
    <text evidence="3">The sequence shown here is derived from an EMBL/GenBank/DDBJ whole genome shotgun (WGS) entry which is preliminary data.</text>
</comment>
<dbReference type="GO" id="GO:1990904">
    <property type="term" value="C:ribonucleoprotein complex"/>
    <property type="evidence" value="ECO:0007669"/>
    <property type="project" value="UniProtKB-KW"/>
</dbReference>
<keyword evidence="2" id="KW-0687">Ribonucleoprotein</keyword>
<name>A0A445AH16_ARAHY</name>
<protein>
    <recommendedName>
        <fullName evidence="5">Ribosomal protein L23</fullName>
    </recommendedName>
</protein>
<dbReference type="InterPro" id="IPR012678">
    <property type="entry name" value="Ribosomal_uL23/eL15/eS24_sf"/>
</dbReference>